<keyword evidence="2" id="KW-1185">Reference proteome</keyword>
<organism evidence="1 2">
    <name type="scientific">Salix koriyanagi</name>
    <dbReference type="NCBI Taxonomy" id="2511006"/>
    <lineage>
        <taxon>Eukaryota</taxon>
        <taxon>Viridiplantae</taxon>
        <taxon>Streptophyta</taxon>
        <taxon>Embryophyta</taxon>
        <taxon>Tracheophyta</taxon>
        <taxon>Spermatophyta</taxon>
        <taxon>Magnoliopsida</taxon>
        <taxon>eudicotyledons</taxon>
        <taxon>Gunneridae</taxon>
        <taxon>Pentapetalae</taxon>
        <taxon>rosids</taxon>
        <taxon>fabids</taxon>
        <taxon>Malpighiales</taxon>
        <taxon>Salicaceae</taxon>
        <taxon>Saliceae</taxon>
        <taxon>Salix</taxon>
    </lineage>
</organism>
<reference evidence="1" key="2">
    <citation type="journal article" date="2023" name="Int. J. Mol. Sci.">
        <title>De Novo Assembly and Annotation of 11 Diverse Shrub Willow (Salix) Genomes Reveals Novel Gene Organization in Sex-Linked Regions.</title>
        <authorList>
            <person name="Hyden B."/>
            <person name="Feng K."/>
            <person name="Yates T.B."/>
            <person name="Jawdy S."/>
            <person name="Cereghino C."/>
            <person name="Smart L.B."/>
            <person name="Muchero W."/>
        </authorList>
    </citation>
    <scope>NUCLEOTIDE SEQUENCE</scope>
    <source>
        <tissue evidence="1">Shoot tip</tissue>
    </source>
</reference>
<sequence length="138" mass="15662">MLPTKLFYSQELDELEDDFVYTNQGKGSEWAEKGSPVESSLSNTAAEQTNDIAAVACGKWTWSISLFVPLMVAWRSLSLLNLWHHCLILFISTGGPTKTTYQVELYFIGQSCWQKHMKCCKIVSGSKVARGWFSFFYV</sequence>
<dbReference type="Proteomes" id="UP001151752">
    <property type="component" value="Chromosome 13"/>
</dbReference>
<reference evidence="1" key="1">
    <citation type="submission" date="2022-11" db="EMBL/GenBank/DDBJ databases">
        <authorList>
            <person name="Hyden B.L."/>
            <person name="Feng K."/>
            <person name="Yates T."/>
            <person name="Jawdy S."/>
            <person name="Smart L.B."/>
            <person name="Muchero W."/>
        </authorList>
    </citation>
    <scope>NUCLEOTIDE SEQUENCE</scope>
    <source>
        <tissue evidence="1">Shoot tip</tissue>
    </source>
</reference>
<evidence type="ECO:0000313" key="1">
    <source>
        <dbReference type="EMBL" id="KAJ6758244.1"/>
    </source>
</evidence>
<gene>
    <name evidence="1" type="ORF">OIU74_027361</name>
</gene>
<protein>
    <submittedName>
        <fullName evidence="1">Uncharacterized protein</fullName>
    </submittedName>
</protein>
<evidence type="ECO:0000313" key="2">
    <source>
        <dbReference type="Proteomes" id="UP001151752"/>
    </source>
</evidence>
<dbReference type="EMBL" id="JAPFFM010000007">
    <property type="protein sequence ID" value="KAJ6758244.1"/>
    <property type="molecule type" value="Genomic_DNA"/>
</dbReference>
<name>A0A9Q0W0R2_9ROSI</name>
<proteinExistence type="predicted"/>
<accession>A0A9Q0W0R2</accession>
<comment type="caution">
    <text evidence="1">The sequence shown here is derived from an EMBL/GenBank/DDBJ whole genome shotgun (WGS) entry which is preliminary data.</text>
</comment>
<dbReference type="AlphaFoldDB" id="A0A9Q0W0R2"/>